<evidence type="ECO:0000256" key="4">
    <source>
        <dbReference type="ARBA" id="ARBA00023125"/>
    </source>
</evidence>
<dbReference type="Gene3D" id="3.30.559.10">
    <property type="entry name" value="Chloramphenicol acetyltransferase-like domain"/>
    <property type="match status" value="2"/>
</dbReference>
<protein>
    <recommendedName>
        <fullName evidence="7">Transcription factor CBF/NF-Y/archaeal histone domain-containing protein</fullName>
    </recommendedName>
</protein>
<keyword evidence="4" id="KW-0238">DNA-binding</keyword>
<dbReference type="GO" id="GO:0043565">
    <property type="term" value="F:sequence-specific DNA binding"/>
    <property type="evidence" value="ECO:0007669"/>
    <property type="project" value="InterPro"/>
</dbReference>
<feature type="region of interest" description="Disordered" evidence="6">
    <location>
        <begin position="549"/>
        <end position="584"/>
    </location>
</feature>
<evidence type="ECO:0000256" key="1">
    <source>
        <dbReference type="ARBA" id="ARBA00009053"/>
    </source>
</evidence>
<dbReference type="InterPro" id="IPR050317">
    <property type="entry name" value="Plant_Fungal_Acyltransferase"/>
</dbReference>
<comment type="similarity">
    <text evidence="1">Belongs to the NFYB/HAP3 subunit family.</text>
</comment>
<dbReference type="InterPro" id="IPR023213">
    <property type="entry name" value="CAT-like_dom_sf"/>
</dbReference>
<name>A0A834ZD25_TETSI</name>
<organism evidence="8 9">
    <name type="scientific">Tetracentron sinense</name>
    <name type="common">Spur-leaf</name>
    <dbReference type="NCBI Taxonomy" id="13715"/>
    <lineage>
        <taxon>Eukaryota</taxon>
        <taxon>Viridiplantae</taxon>
        <taxon>Streptophyta</taxon>
        <taxon>Embryophyta</taxon>
        <taxon>Tracheophyta</taxon>
        <taxon>Spermatophyta</taxon>
        <taxon>Magnoliopsida</taxon>
        <taxon>Trochodendrales</taxon>
        <taxon>Trochodendraceae</taxon>
        <taxon>Tetracentron</taxon>
    </lineage>
</organism>
<dbReference type="CDD" id="cd22907">
    <property type="entry name" value="HFD_NFYB"/>
    <property type="match status" value="1"/>
</dbReference>
<feature type="domain" description="Transcription factor CBF/NF-Y/archaeal histone" evidence="7">
    <location>
        <begin position="460"/>
        <end position="524"/>
    </location>
</feature>
<dbReference type="EMBL" id="JABCRI010000008">
    <property type="protein sequence ID" value="KAF8401511.1"/>
    <property type="molecule type" value="Genomic_DNA"/>
</dbReference>
<dbReference type="GO" id="GO:0005634">
    <property type="term" value="C:nucleus"/>
    <property type="evidence" value="ECO:0007669"/>
    <property type="project" value="InterPro"/>
</dbReference>
<dbReference type="OrthoDB" id="671439at2759"/>
<dbReference type="GO" id="GO:0016747">
    <property type="term" value="F:acyltransferase activity, transferring groups other than amino-acyl groups"/>
    <property type="evidence" value="ECO:0007669"/>
    <property type="project" value="TreeGrafter"/>
</dbReference>
<dbReference type="Pfam" id="PF02458">
    <property type="entry name" value="Transferase"/>
    <property type="match status" value="1"/>
</dbReference>
<dbReference type="Gene3D" id="1.10.20.10">
    <property type="entry name" value="Histone, subunit A"/>
    <property type="match status" value="1"/>
</dbReference>
<dbReference type="InterPro" id="IPR003958">
    <property type="entry name" value="CBFA_NFYB_domain"/>
</dbReference>
<keyword evidence="5" id="KW-0804">Transcription</keyword>
<dbReference type="PANTHER" id="PTHR31642">
    <property type="entry name" value="TRICHOTHECENE 3-O-ACETYLTRANSFERASE"/>
    <property type="match status" value="1"/>
</dbReference>
<dbReference type="Proteomes" id="UP000655225">
    <property type="component" value="Unassembled WGS sequence"/>
</dbReference>
<dbReference type="PROSITE" id="PS00685">
    <property type="entry name" value="NFYB_HAP3"/>
    <property type="match status" value="1"/>
</dbReference>
<dbReference type="InterPro" id="IPR003956">
    <property type="entry name" value="Transcrpt_fac_NFYB/HAP3_CS"/>
</dbReference>
<proteinExistence type="inferred from homology"/>
<dbReference type="PANTHER" id="PTHR31642:SF231">
    <property type="entry name" value="BAHD FAMILY ACYLTRANSFERASE, CLADE V"/>
    <property type="match status" value="1"/>
</dbReference>
<evidence type="ECO:0000256" key="3">
    <source>
        <dbReference type="ARBA" id="ARBA00023015"/>
    </source>
</evidence>
<dbReference type="GO" id="GO:0046982">
    <property type="term" value="F:protein heterodimerization activity"/>
    <property type="evidence" value="ECO:0007669"/>
    <property type="project" value="InterPro"/>
</dbReference>
<evidence type="ECO:0000313" key="8">
    <source>
        <dbReference type="EMBL" id="KAF8401511.1"/>
    </source>
</evidence>
<evidence type="ECO:0000256" key="5">
    <source>
        <dbReference type="ARBA" id="ARBA00023163"/>
    </source>
</evidence>
<evidence type="ECO:0000256" key="6">
    <source>
        <dbReference type="SAM" id="MobiDB-lite"/>
    </source>
</evidence>
<evidence type="ECO:0000313" key="9">
    <source>
        <dbReference type="Proteomes" id="UP000655225"/>
    </source>
</evidence>
<dbReference type="FunFam" id="1.10.20.10:FF:000035">
    <property type="entry name" value="Nuclear transcription factor Y subunit B-3"/>
    <property type="match status" value="1"/>
</dbReference>
<reference evidence="8 9" key="1">
    <citation type="submission" date="2020-04" db="EMBL/GenBank/DDBJ databases">
        <title>Plant Genome Project.</title>
        <authorList>
            <person name="Zhang R.-G."/>
        </authorList>
    </citation>
    <scope>NUCLEOTIDE SEQUENCE [LARGE SCALE GENOMIC DNA]</scope>
    <source>
        <strain evidence="8">YNK0</strain>
        <tissue evidence="8">Leaf</tissue>
    </source>
</reference>
<keyword evidence="3" id="KW-0805">Transcription regulation</keyword>
<dbReference type="InterPro" id="IPR009072">
    <property type="entry name" value="Histone-fold"/>
</dbReference>
<dbReference type="PRINTS" id="PR00615">
    <property type="entry name" value="CCAATSUBUNTA"/>
</dbReference>
<dbReference type="GO" id="GO:0006355">
    <property type="term" value="P:regulation of DNA-templated transcription"/>
    <property type="evidence" value="ECO:0007669"/>
    <property type="project" value="InterPro"/>
</dbReference>
<gene>
    <name evidence="8" type="ORF">HHK36_012451</name>
</gene>
<accession>A0A834ZD25</accession>
<dbReference type="Pfam" id="PF00808">
    <property type="entry name" value="CBFD_NFYB_HMF"/>
    <property type="match status" value="1"/>
</dbReference>
<comment type="caution">
    <text evidence="8">The sequence shown here is derived from an EMBL/GenBank/DDBJ whole genome shotgun (WGS) entry which is preliminary data.</text>
</comment>
<dbReference type="OMA" id="NVWMGLE"/>
<evidence type="ECO:0000259" key="7">
    <source>
        <dbReference type="Pfam" id="PF00808"/>
    </source>
</evidence>
<evidence type="ECO:0000256" key="2">
    <source>
        <dbReference type="ARBA" id="ARBA00009861"/>
    </source>
</evidence>
<sequence>MEISVSITNHDVVKEEPVTLVSPENPTPLETIFLSNIDQAVAFPVETVYFFEVSPCRISSTLDTSERVKKAVSEVLLIPYYFIAGRLNLNLETNRLELFCNNAGVSFVSATSRLGLKDLGNLSLPNSSFHHLLHRPGRFKSLAETPVTRFNCGGISIGFMTNHCIIDGKSASEMFQNLASICRGEGLKNYVLYKDRTCIRARNPPQIKYPHKEYIKLTEISSLSSSFTSPNQTSPSPLTFSDKYTHKLFSFTPNMLSSLKDKAMAKCSSFEAIVAHLWRARTKAVFDDPDEFSTVLFAVDIRSKVSPPLPDGFTGNAVITAFATAKVVDLVEKPFSYCVKMMKEARERVTDEYVRSVIDWLEVYKGIPATSNRNFYVSAWWKLPFCELDFGFGKLIHGGPVVSGNDEFVLLLYDFNSMGNGGGINVWIGGRPESDGQNYKFSGASSASGDDGCIKEQDRLLPIANVGRIMKQILPPNAKISKEAKETMQECVSEFISFVTGEASDKCHKEKRKTVNGDDVCWALGTLGFDDYADPLKRYLHKYRELEGERANQNKSSNTEDNDEPSTYRGKQERSQFVAPTPLKFDVIKRSNSSLSRPY</sequence>
<comment type="similarity">
    <text evidence="2">Belongs to the plant acyltransferase family.</text>
</comment>
<keyword evidence="9" id="KW-1185">Reference proteome</keyword>
<dbReference type="AlphaFoldDB" id="A0A834ZD25"/>
<dbReference type="SUPFAM" id="SSF47113">
    <property type="entry name" value="Histone-fold"/>
    <property type="match status" value="1"/>
</dbReference>